<feature type="transmembrane region" description="Helical" evidence="1">
    <location>
        <begin position="166"/>
        <end position="193"/>
    </location>
</feature>
<dbReference type="AlphaFoldDB" id="A0ABD5NQK9"/>
<evidence type="ECO:0008006" key="4">
    <source>
        <dbReference type="Google" id="ProtNLM"/>
    </source>
</evidence>
<dbReference type="GeneID" id="73901963"/>
<feature type="transmembrane region" description="Helical" evidence="1">
    <location>
        <begin position="12"/>
        <end position="30"/>
    </location>
</feature>
<accession>A0ABD5NQK9</accession>
<evidence type="ECO:0000313" key="3">
    <source>
        <dbReference type="Proteomes" id="UP001595846"/>
    </source>
</evidence>
<organism evidence="2 3">
    <name type="scientific">Halovivax cerinus</name>
    <dbReference type="NCBI Taxonomy" id="1487865"/>
    <lineage>
        <taxon>Archaea</taxon>
        <taxon>Methanobacteriati</taxon>
        <taxon>Methanobacteriota</taxon>
        <taxon>Stenosarchaea group</taxon>
        <taxon>Halobacteria</taxon>
        <taxon>Halobacteriales</taxon>
        <taxon>Natrialbaceae</taxon>
        <taxon>Halovivax</taxon>
    </lineage>
</organism>
<keyword evidence="1" id="KW-0472">Membrane</keyword>
<gene>
    <name evidence="2" type="ORF">ACFOUR_13165</name>
</gene>
<evidence type="ECO:0000256" key="1">
    <source>
        <dbReference type="SAM" id="Phobius"/>
    </source>
</evidence>
<keyword evidence="1" id="KW-1133">Transmembrane helix</keyword>
<evidence type="ECO:0000313" key="2">
    <source>
        <dbReference type="EMBL" id="MFC3959308.1"/>
    </source>
</evidence>
<keyword evidence="1" id="KW-0812">Transmembrane</keyword>
<dbReference type="EMBL" id="JBHSAQ010000011">
    <property type="protein sequence ID" value="MFC3959308.1"/>
    <property type="molecule type" value="Genomic_DNA"/>
</dbReference>
<feature type="transmembrane region" description="Helical" evidence="1">
    <location>
        <begin position="99"/>
        <end position="117"/>
    </location>
</feature>
<sequence length="212" mass="22716">MATLEDWTLWLHIAAGAIAVLAGVVALGTTKGGRRHRRVGRLFVYSMGVVVITVVGLAAIAPTRRRVVLTLVAIFSGYFAFSGYRVLARKRPTTDAAAPDRIATGTVFVACLGLALWGLRQYIAGTTFGIVMVVFGAIGVVFTVLDAREFRRDGATEWRVTHLQRMIAAFIATVSAVSAVNLTPVIGIAAWLWPTAVGAPLIAYWSATVESR</sequence>
<protein>
    <recommendedName>
        <fullName evidence="4">DUF2306 domain-containing protein</fullName>
    </recommendedName>
</protein>
<feature type="transmembrane region" description="Helical" evidence="1">
    <location>
        <begin position="123"/>
        <end position="145"/>
    </location>
</feature>
<reference evidence="2 3" key="1">
    <citation type="journal article" date="2019" name="Int. J. Syst. Evol. Microbiol.">
        <title>The Global Catalogue of Microorganisms (GCM) 10K type strain sequencing project: providing services to taxonomists for standard genome sequencing and annotation.</title>
        <authorList>
            <consortium name="The Broad Institute Genomics Platform"/>
            <consortium name="The Broad Institute Genome Sequencing Center for Infectious Disease"/>
            <person name="Wu L."/>
            <person name="Ma J."/>
        </authorList>
    </citation>
    <scope>NUCLEOTIDE SEQUENCE [LARGE SCALE GENOMIC DNA]</scope>
    <source>
        <strain evidence="2 3">IBRC-M 10256</strain>
    </source>
</reference>
<feature type="transmembrane region" description="Helical" evidence="1">
    <location>
        <begin position="67"/>
        <end position="87"/>
    </location>
</feature>
<name>A0ABD5NQK9_9EURY</name>
<dbReference type="RefSeq" id="WP_256532855.1">
    <property type="nucleotide sequence ID" value="NZ_CP101824.1"/>
</dbReference>
<keyword evidence="3" id="KW-1185">Reference proteome</keyword>
<feature type="transmembrane region" description="Helical" evidence="1">
    <location>
        <begin position="42"/>
        <end position="61"/>
    </location>
</feature>
<proteinExistence type="predicted"/>
<dbReference type="Proteomes" id="UP001595846">
    <property type="component" value="Unassembled WGS sequence"/>
</dbReference>
<comment type="caution">
    <text evidence="2">The sequence shown here is derived from an EMBL/GenBank/DDBJ whole genome shotgun (WGS) entry which is preliminary data.</text>
</comment>